<feature type="transmembrane region" description="Helical" evidence="7">
    <location>
        <begin position="264"/>
        <end position="282"/>
    </location>
</feature>
<dbReference type="Pfam" id="PF03092">
    <property type="entry name" value="BT1"/>
    <property type="match status" value="1"/>
</dbReference>
<dbReference type="AlphaFoldDB" id="A0A8K1FJY9"/>
<dbReference type="InterPro" id="IPR039309">
    <property type="entry name" value="BT1"/>
</dbReference>
<comment type="caution">
    <text evidence="8">The sequence shown here is derived from an EMBL/GenBank/DDBJ whole genome shotgun (WGS) entry which is preliminary data.</text>
</comment>
<keyword evidence="6 7" id="KW-0472">Membrane</keyword>
<keyword evidence="5 7" id="KW-1133">Transmembrane helix</keyword>
<evidence type="ECO:0000256" key="1">
    <source>
        <dbReference type="ARBA" id="ARBA00004141"/>
    </source>
</evidence>
<dbReference type="GO" id="GO:0016020">
    <property type="term" value="C:membrane"/>
    <property type="evidence" value="ECO:0007669"/>
    <property type="project" value="UniProtKB-SubCell"/>
</dbReference>
<comment type="similarity">
    <text evidence="2">Belongs to the major facilitator superfamily. Folate-biopterin transporter (TC 2.A.71) family.</text>
</comment>
<evidence type="ECO:0000256" key="5">
    <source>
        <dbReference type="ARBA" id="ARBA00022989"/>
    </source>
</evidence>
<protein>
    <recommendedName>
        <fullName evidence="10">Transmembrane protein</fullName>
    </recommendedName>
</protein>
<dbReference type="Gene3D" id="1.20.1250.20">
    <property type="entry name" value="MFS general substrate transporter like domains"/>
    <property type="match status" value="1"/>
</dbReference>
<organism evidence="8 9">
    <name type="scientific">Pythium oligandrum</name>
    <name type="common">Mycoparasitic fungus</name>
    <dbReference type="NCBI Taxonomy" id="41045"/>
    <lineage>
        <taxon>Eukaryota</taxon>
        <taxon>Sar</taxon>
        <taxon>Stramenopiles</taxon>
        <taxon>Oomycota</taxon>
        <taxon>Peronosporomycetes</taxon>
        <taxon>Pythiales</taxon>
        <taxon>Pythiaceae</taxon>
        <taxon>Pythium</taxon>
    </lineage>
</organism>
<comment type="subcellular location">
    <subcellularLocation>
        <location evidence="1">Membrane</location>
        <topology evidence="1">Multi-pass membrane protein</topology>
    </subcellularLocation>
</comment>
<evidence type="ECO:0000256" key="7">
    <source>
        <dbReference type="SAM" id="Phobius"/>
    </source>
</evidence>
<reference evidence="8" key="1">
    <citation type="submission" date="2019-03" db="EMBL/GenBank/DDBJ databases">
        <title>Long read genome sequence of the mycoparasitic Pythium oligandrum ATCC 38472 isolated from sugarbeet rhizosphere.</title>
        <authorList>
            <person name="Gaulin E."/>
        </authorList>
    </citation>
    <scope>NUCLEOTIDE SEQUENCE</scope>
    <source>
        <strain evidence="8">ATCC 38472_TT</strain>
    </source>
</reference>
<feature type="transmembrane region" description="Helical" evidence="7">
    <location>
        <begin position="415"/>
        <end position="440"/>
    </location>
</feature>
<evidence type="ECO:0000256" key="3">
    <source>
        <dbReference type="ARBA" id="ARBA00022448"/>
    </source>
</evidence>
<gene>
    <name evidence="8" type="ORF">Poli38472_008088</name>
</gene>
<feature type="transmembrane region" description="Helical" evidence="7">
    <location>
        <begin position="353"/>
        <end position="372"/>
    </location>
</feature>
<accession>A0A8K1FJY9</accession>
<feature type="transmembrane region" description="Helical" evidence="7">
    <location>
        <begin position="224"/>
        <end position="243"/>
    </location>
</feature>
<feature type="transmembrane region" description="Helical" evidence="7">
    <location>
        <begin position="563"/>
        <end position="589"/>
    </location>
</feature>
<evidence type="ECO:0000313" key="8">
    <source>
        <dbReference type="EMBL" id="TMW65446.1"/>
    </source>
</evidence>
<evidence type="ECO:0000256" key="4">
    <source>
        <dbReference type="ARBA" id="ARBA00022692"/>
    </source>
</evidence>
<evidence type="ECO:0000313" key="9">
    <source>
        <dbReference type="Proteomes" id="UP000794436"/>
    </source>
</evidence>
<proteinExistence type="inferred from homology"/>
<keyword evidence="3" id="KW-0813">Transport</keyword>
<feature type="transmembrane region" description="Helical" evidence="7">
    <location>
        <begin position="158"/>
        <end position="176"/>
    </location>
</feature>
<feature type="transmembrane region" description="Helical" evidence="7">
    <location>
        <begin position="481"/>
        <end position="499"/>
    </location>
</feature>
<feature type="transmembrane region" description="Helical" evidence="7">
    <location>
        <begin position="452"/>
        <end position="469"/>
    </location>
</feature>
<dbReference type="EMBL" id="SPLM01000037">
    <property type="protein sequence ID" value="TMW65446.1"/>
    <property type="molecule type" value="Genomic_DNA"/>
</dbReference>
<dbReference type="PANTHER" id="PTHR31585">
    <property type="entry name" value="FOLATE-BIOPTERIN TRANSPORTER 1, CHLOROPLASTIC"/>
    <property type="match status" value="1"/>
</dbReference>
<keyword evidence="9" id="KW-1185">Reference proteome</keyword>
<feature type="transmembrane region" description="Helical" evidence="7">
    <location>
        <begin position="183"/>
        <end position="204"/>
    </location>
</feature>
<dbReference type="PANTHER" id="PTHR31585:SF5">
    <property type="entry name" value="RNA-BINDING S4 DOMAIN-CONTAINING PROTEIN"/>
    <property type="match status" value="1"/>
</dbReference>
<dbReference type="Proteomes" id="UP000794436">
    <property type="component" value="Unassembled WGS sequence"/>
</dbReference>
<dbReference type="SUPFAM" id="SSF103473">
    <property type="entry name" value="MFS general substrate transporter"/>
    <property type="match status" value="1"/>
</dbReference>
<feature type="transmembrane region" description="Helical" evidence="7">
    <location>
        <begin position="302"/>
        <end position="322"/>
    </location>
</feature>
<sequence>MLSPSPPHRSSRRVPDIVLLEESSLYPQSRQEHNDVHVLLPESEYPALQQQQTTRNGRPSLTVSQYSTSTGYQIMYRTPIAGTSKRNNSADTLPPHYGAFRPGGPVPLFTKLYSGLLLNWVIVGFFNGAIPALVYPLFYTFLHYESYQATAVTSLMDFGWYFKFLFGFISDAYSINRKRRKPYMYIGWTVFMGFMIAMACMHQVEPYMKDDEVFNADAPSQGPRYVVPFMISSFAHLLVTVACEGMMIEFAHREGEFERGRTPCIVIMSRFVGETSGSLFVSMMCNSAEYGGTFSFSMPLQWMFALFAVIAFIGILVTRFFLQEELLPAGRQRFATQLRLIWRFIEQRATSEVMISAFFISAALMLSVYEVAAISETWLHATTLTLNLSSIFQNFGYIIAAFATKRWFLNTNWRVTTLVSLTIASLIALPIELLTVFDVVRDSTLWLIKDQLAGIFEAFVWLIRLLIIIEIAEPGYEATTYGLLTTVCNLANAVVRSTYNVIMSSADPQSEVKADTNEVRWHIATEILVKLIGRLFIVLVVIRMLPRQKRHVREIKILGPPNLVLPIVVFTVICLLFVAAVTSSLLAIFKSTSCLKFAGGPGCK</sequence>
<dbReference type="OrthoDB" id="158915at2759"/>
<evidence type="ECO:0000256" key="6">
    <source>
        <dbReference type="ARBA" id="ARBA00023136"/>
    </source>
</evidence>
<dbReference type="InterPro" id="IPR036259">
    <property type="entry name" value="MFS_trans_sf"/>
</dbReference>
<name>A0A8K1FJY9_PYTOL</name>
<feature type="transmembrane region" description="Helical" evidence="7">
    <location>
        <begin position="117"/>
        <end position="138"/>
    </location>
</feature>
<keyword evidence="4 7" id="KW-0812">Transmembrane</keyword>
<evidence type="ECO:0008006" key="10">
    <source>
        <dbReference type="Google" id="ProtNLM"/>
    </source>
</evidence>
<evidence type="ECO:0000256" key="2">
    <source>
        <dbReference type="ARBA" id="ARBA00007015"/>
    </source>
</evidence>
<feature type="transmembrane region" description="Helical" evidence="7">
    <location>
        <begin position="378"/>
        <end position="403"/>
    </location>
</feature>
<feature type="transmembrane region" description="Helical" evidence="7">
    <location>
        <begin position="519"/>
        <end position="542"/>
    </location>
</feature>